<dbReference type="InterPro" id="IPR011990">
    <property type="entry name" value="TPR-like_helical_dom_sf"/>
</dbReference>
<dbReference type="OrthoDB" id="185373at2759"/>
<evidence type="ECO:0000256" key="1">
    <source>
        <dbReference type="SAM" id="MobiDB-lite"/>
    </source>
</evidence>
<sequence>MVFKTLVSLSKTATKCSASPFTPIKNPHRRQSWTDESRPPHPFFKPSYATHRDLTIAENVARENEDDYASHDYWEHFARPHSSVVTNYVFIYDPSFLSFDQFKQSRDRVPNRKLVNGRPGLQPKGLHYLSNLRRDDTAVFSRAFTTMSYNQGVVKDDFTIYEREQIAEDKESAAAAVEKPQNQKFQKVQKPLEEAQKLQESSPIQVSQEAAPIFDKQQKSDQPPSLDSSPSSLESFEDFVCVQTDAITQYMAAQKFNEVYAVYQHLASHESADLPVEVYADVLAAIAKRTGTRETIEEQLTLLLEVYSALLQSGKKPNAQVYSTVISSLLKGSRRSFAENDSANGAQFYQVASELLTIRKEQEFESEVYNDLVFCMNAYGPGSLTAREVHRMCTGKASQDGAYFVGMMRLCQHEFSLLQDLYAEYTHSCSENAEVRRAKPEVYAAFVQGLVTSTRDPALATAFMDKVIKASKATESQLSQTVSPMLSSFVVALADVELGLAREAVAKFDSIDWLPDVDVHCLVHLAERCADEQKFNLALRFWTLAVSRADFDASVSDVEGIGSILRGVNGEYYGAVISSLVDKMIMLDHRSNVMRLARDAVQKKSLVLPVQAVANVVEYLKSWGPESNNLIQMLVIAQGERAVDKNGFLSAVIDFVPEVSEICKSKFFRDACESFRLTRDNVYGIKKVTERAEISEYLRKVVRAEFEDLDNYYVQLPREMIDFKQSLLG</sequence>
<organism evidence="2 3">
    <name type="scientific">Kuraishia capsulata CBS 1993</name>
    <dbReference type="NCBI Taxonomy" id="1382522"/>
    <lineage>
        <taxon>Eukaryota</taxon>
        <taxon>Fungi</taxon>
        <taxon>Dikarya</taxon>
        <taxon>Ascomycota</taxon>
        <taxon>Saccharomycotina</taxon>
        <taxon>Pichiomycetes</taxon>
        <taxon>Pichiales</taxon>
        <taxon>Pichiaceae</taxon>
        <taxon>Kuraishia</taxon>
    </lineage>
</organism>
<dbReference type="Proteomes" id="UP000019384">
    <property type="component" value="Unassembled WGS sequence"/>
</dbReference>
<proteinExistence type="predicted"/>
<evidence type="ECO:0000313" key="2">
    <source>
        <dbReference type="EMBL" id="CDK28647.1"/>
    </source>
</evidence>
<dbReference type="EMBL" id="HG793129">
    <property type="protein sequence ID" value="CDK28647.1"/>
    <property type="molecule type" value="Genomic_DNA"/>
</dbReference>
<protein>
    <submittedName>
        <fullName evidence="2">Uncharacterized protein</fullName>
    </submittedName>
</protein>
<reference evidence="2" key="2">
    <citation type="submission" date="2014-02" db="EMBL/GenBank/DDBJ databases">
        <title>Complete DNA sequence of /Kuraishia capsulata/ illustrates novel genomic features among budding yeasts (/Saccharomycotina/).</title>
        <authorList>
            <person name="Morales L."/>
            <person name="Noel B."/>
            <person name="Porcel B."/>
            <person name="Marcet-Houben M."/>
            <person name="Hullo M-F."/>
            <person name="Sacerdot C."/>
            <person name="Tekaia F."/>
            <person name="Leh-Louis V."/>
            <person name="Despons L."/>
            <person name="Khanna V."/>
            <person name="Aury J-M."/>
            <person name="Barbe V."/>
            <person name="Couloux A."/>
            <person name="Labadie K."/>
            <person name="Pelletier E."/>
            <person name="Souciet J-L."/>
            <person name="Boekhout T."/>
            <person name="Gabaldon T."/>
            <person name="Wincker P."/>
            <person name="Dujon B."/>
        </authorList>
    </citation>
    <scope>NUCLEOTIDE SEQUENCE</scope>
    <source>
        <strain evidence="2">CBS 1993</strain>
    </source>
</reference>
<dbReference type="RefSeq" id="XP_022460637.1">
    <property type="nucleotide sequence ID" value="XM_022601386.1"/>
</dbReference>
<gene>
    <name evidence="2" type="ORF">KUCA_T00004631001</name>
</gene>
<reference evidence="2" key="1">
    <citation type="submission" date="2013-12" db="EMBL/GenBank/DDBJ databases">
        <authorList>
            <person name="Genoscope - CEA"/>
        </authorList>
    </citation>
    <scope>NUCLEOTIDE SEQUENCE</scope>
    <source>
        <strain evidence="2">CBS 1993</strain>
    </source>
</reference>
<dbReference type="InterPro" id="IPR013888">
    <property type="entry name" value="RNase_P_Rpm2_mt"/>
</dbReference>
<dbReference type="Pfam" id="PF08579">
    <property type="entry name" value="RPM2"/>
    <property type="match status" value="1"/>
</dbReference>
<dbReference type="Gene3D" id="1.25.40.10">
    <property type="entry name" value="Tetratricopeptide repeat domain"/>
    <property type="match status" value="1"/>
</dbReference>
<evidence type="ECO:0000313" key="3">
    <source>
        <dbReference type="Proteomes" id="UP000019384"/>
    </source>
</evidence>
<name>W6MTS9_9ASCO</name>
<feature type="region of interest" description="Disordered" evidence="1">
    <location>
        <begin position="171"/>
        <end position="206"/>
    </location>
</feature>
<dbReference type="STRING" id="1382522.W6MTS9"/>
<dbReference type="AlphaFoldDB" id="W6MTS9"/>
<keyword evidence="3" id="KW-1185">Reference proteome</keyword>
<dbReference type="GeneID" id="34522025"/>
<accession>W6MTS9</accession>
<dbReference type="HOGENOM" id="CLU_395404_0_0_1"/>